<sequence length="174" mass="18419">MTEKATEKPSAEEAARALRGIEQRRDQAVGAAQHGARWVDVVFGVVFFAYLAIADFFPAAVPWSNLVLAVLVVGYVVAKRTRRGGALLGHGARLDRRAIPPRTALIGLAVLAVGCALSIAVAMLQLNVPVPYLRTGMGAVLGLALIFFGRRLNDAFAALARGGSRRGGPVDGRF</sequence>
<protein>
    <recommendedName>
        <fullName evidence="4">Integral membrane protein</fullName>
    </recommendedName>
</protein>
<accession>A0ABW5G9S9</accession>
<comment type="caution">
    <text evidence="2">The sequence shown here is derived from an EMBL/GenBank/DDBJ whole genome shotgun (WGS) entry which is preliminary data.</text>
</comment>
<feature type="transmembrane region" description="Helical" evidence="1">
    <location>
        <begin position="103"/>
        <end position="126"/>
    </location>
</feature>
<dbReference type="Proteomes" id="UP001597419">
    <property type="component" value="Unassembled WGS sequence"/>
</dbReference>
<evidence type="ECO:0000256" key="1">
    <source>
        <dbReference type="SAM" id="Phobius"/>
    </source>
</evidence>
<name>A0ABW5G9S9_9PSEU</name>
<evidence type="ECO:0000313" key="2">
    <source>
        <dbReference type="EMBL" id="MFD2457227.1"/>
    </source>
</evidence>
<proteinExistence type="predicted"/>
<keyword evidence="1" id="KW-0472">Membrane</keyword>
<evidence type="ECO:0000313" key="3">
    <source>
        <dbReference type="Proteomes" id="UP001597419"/>
    </source>
</evidence>
<organism evidence="2 3">
    <name type="scientific">Amycolatopsis samaneae</name>
    <dbReference type="NCBI Taxonomy" id="664691"/>
    <lineage>
        <taxon>Bacteria</taxon>
        <taxon>Bacillati</taxon>
        <taxon>Actinomycetota</taxon>
        <taxon>Actinomycetes</taxon>
        <taxon>Pseudonocardiales</taxon>
        <taxon>Pseudonocardiaceae</taxon>
        <taxon>Amycolatopsis</taxon>
    </lineage>
</organism>
<feature type="transmembrane region" description="Helical" evidence="1">
    <location>
        <begin position="132"/>
        <end position="149"/>
    </location>
</feature>
<dbReference type="RefSeq" id="WP_345388351.1">
    <property type="nucleotide sequence ID" value="NZ_BAABHG010000003.1"/>
</dbReference>
<reference evidence="3" key="1">
    <citation type="journal article" date="2019" name="Int. J. Syst. Evol. Microbiol.">
        <title>The Global Catalogue of Microorganisms (GCM) 10K type strain sequencing project: providing services to taxonomists for standard genome sequencing and annotation.</title>
        <authorList>
            <consortium name="The Broad Institute Genomics Platform"/>
            <consortium name="The Broad Institute Genome Sequencing Center for Infectious Disease"/>
            <person name="Wu L."/>
            <person name="Ma J."/>
        </authorList>
    </citation>
    <scope>NUCLEOTIDE SEQUENCE [LARGE SCALE GENOMIC DNA]</scope>
    <source>
        <strain evidence="3">CGMCC 4.7643</strain>
    </source>
</reference>
<keyword evidence="3" id="KW-1185">Reference proteome</keyword>
<evidence type="ECO:0008006" key="4">
    <source>
        <dbReference type="Google" id="ProtNLM"/>
    </source>
</evidence>
<gene>
    <name evidence="2" type="ORF">ACFSYJ_01385</name>
</gene>
<feature type="transmembrane region" description="Helical" evidence="1">
    <location>
        <begin position="35"/>
        <end position="53"/>
    </location>
</feature>
<keyword evidence="1" id="KW-0812">Transmembrane</keyword>
<feature type="transmembrane region" description="Helical" evidence="1">
    <location>
        <begin position="59"/>
        <end position="78"/>
    </location>
</feature>
<dbReference type="EMBL" id="JBHUKU010000002">
    <property type="protein sequence ID" value="MFD2457227.1"/>
    <property type="molecule type" value="Genomic_DNA"/>
</dbReference>
<keyword evidence="1" id="KW-1133">Transmembrane helix</keyword>